<dbReference type="EMBL" id="KZ345408">
    <property type="protein sequence ID" value="PIO73678.1"/>
    <property type="molecule type" value="Genomic_DNA"/>
</dbReference>
<dbReference type="SMART" id="SM00254">
    <property type="entry name" value="ShKT"/>
    <property type="match status" value="1"/>
</dbReference>
<dbReference type="FunFam" id="1.10.10.1940:FF:000002">
    <property type="entry name" value="PHAryngeal gland Toxin-related"/>
    <property type="match status" value="1"/>
</dbReference>
<dbReference type="PANTHER" id="PTHR46219">
    <property type="entry name" value="PROTEIN CBG11138"/>
    <property type="match status" value="1"/>
</dbReference>
<dbReference type="Proteomes" id="UP000230423">
    <property type="component" value="Unassembled WGS sequence"/>
</dbReference>
<evidence type="ECO:0000256" key="3">
    <source>
        <dbReference type="SAM" id="SignalP"/>
    </source>
</evidence>
<feature type="domain" description="ShKT" evidence="4">
    <location>
        <begin position="60"/>
        <end position="102"/>
    </location>
</feature>
<accession>A0A2G9UTU6</accession>
<evidence type="ECO:0000313" key="6">
    <source>
        <dbReference type="Proteomes" id="UP000230423"/>
    </source>
</evidence>
<dbReference type="Pfam" id="PF04942">
    <property type="entry name" value="CC"/>
    <property type="match status" value="1"/>
</dbReference>
<gene>
    <name evidence="5" type="ORF">TELCIR_04344</name>
</gene>
<keyword evidence="2" id="KW-1015">Disulfide bond</keyword>
<feature type="chain" id="PRO_5013816160" evidence="3">
    <location>
        <begin position="19"/>
        <end position="102"/>
    </location>
</feature>
<dbReference type="Pfam" id="PF01549">
    <property type="entry name" value="ShK"/>
    <property type="match status" value="1"/>
</dbReference>
<evidence type="ECO:0000313" key="5">
    <source>
        <dbReference type="EMBL" id="PIO73678.1"/>
    </source>
</evidence>
<dbReference type="AlphaFoldDB" id="A0A2G9UTU6"/>
<name>A0A2G9UTU6_TELCI</name>
<keyword evidence="1 3" id="KW-0732">Signal</keyword>
<dbReference type="InterPro" id="IPR003582">
    <property type="entry name" value="ShKT_dom"/>
</dbReference>
<evidence type="ECO:0000256" key="1">
    <source>
        <dbReference type="ARBA" id="ARBA00022729"/>
    </source>
</evidence>
<dbReference type="OrthoDB" id="5863778at2759"/>
<sequence>MFLSVALLAVGLFTIANAQSCSVATTSPLNGLCPTGYTLVSSACCPTASVIGTGVTTTAPCADLKNPRTGVNECPGMYAYCRNSAYLTLMREQCPKTCGYCS</sequence>
<feature type="signal peptide" evidence="3">
    <location>
        <begin position="1"/>
        <end position="18"/>
    </location>
</feature>
<dbReference type="InterPro" id="IPR007026">
    <property type="entry name" value="CC_domain"/>
</dbReference>
<organism evidence="5 6">
    <name type="scientific">Teladorsagia circumcincta</name>
    <name type="common">Brown stomach worm</name>
    <name type="synonym">Ostertagia circumcincta</name>
    <dbReference type="NCBI Taxonomy" id="45464"/>
    <lineage>
        <taxon>Eukaryota</taxon>
        <taxon>Metazoa</taxon>
        <taxon>Ecdysozoa</taxon>
        <taxon>Nematoda</taxon>
        <taxon>Chromadorea</taxon>
        <taxon>Rhabditida</taxon>
        <taxon>Rhabditina</taxon>
        <taxon>Rhabditomorpha</taxon>
        <taxon>Strongyloidea</taxon>
        <taxon>Trichostrongylidae</taxon>
        <taxon>Teladorsagia</taxon>
    </lineage>
</organism>
<proteinExistence type="predicted"/>
<keyword evidence="6" id="KW-1185">Reference proteome</keyword>
<evidence type="ECO:0000256" key="2">
    <source>
        <dbReference type="ARBA" id="ARBA00023157"/>
    </source>
</evidence>
<evidence type="ECO:0000259" key="4">
    <source>
        <dbReference type="SMART" id="SM00254"/>
    </source>
</evidence>
<reference evidence="5 6" key="1">
    <citation type="submission" date="2015-09" db="EMBL/GenBank/DDBJ databases">
        <title>Draft genome of the parasitic nematode Teladorsagia circumcincta isolate WARC Sus (inbred).</title>
        <authorList>
            <person name="Mitreva M."/>
        </authorList>
    </citation>
    <scope>NUCLEOTIDE SEQUENCE [LARGE SCALE GENOMIC DNA]</scope>
    <source>
        <strain evidence="5 6">S</strain>
    </source>
</reference>
<protein>
    <submittedName>
        <fullName evidence="5">ShTK domain protein</fullName>
    </submittedName>
</protein>
<dbReference type="Gene3D" id="1.10.10.1940">
    <property type="match status" value="1"/>
</dbReference>